<evidence type="ECO:0000313" key="1">
    <source>
        <dbReference type="EMBL" id="RPB14324.1"/>
    </source>
</evidence>
<dbReference type="InParanoid" id="A0A3N4KUR9"/>
<dbReference type="OrthoDB" id="425354at2759"/>
<dbReference type="Proteomes" id="UP000277580">
    <property type="component" value="Unassembled WGS sequence"/>
</dbReference>
<protein>
    <submittedName>
        <fullName evidence="1">Uncharacterized protein</fullName>
    </submittedName>
</protein>
<accession>A0A3N4KUR9</accession>
<dbReference type="EMBL" id="ML119118">
    <property type="protein sequence ID" value="RPB14324.1"/>
    <property type="molecule type" value="Genomic_DNA"/>
</dbReference>
<dbReference type="InterPro" id="IPR053037">
    <property type="entry name" value="Pericyclase_pydY-like"/>
</dbReference>
<reference evidence="1 2" key="1">
    <citation type="journal article" date="2018" name="Nat. Ecol. Evol.">
        <title>Pezizomycetes genomes reveal the molecular basis of ectomycorrhizal truffle lifestyle.</title>
        <authorList>
            <person name="Murat C."/>
            <person name="Payen T."/>
            <person name="Noel B."/>
            <person name="Kuo A."/>
            <person name="Morin E."/>
            <person name="Chen J."/>
            <person name="Kohler A."/>
            <person name="Krizsan K."/>
            <person name="Balestrini R."/>
            <person name="Da Silva C."/>
            <person name="Montanini B."/>
            <person name="Hainaut M."/>
            <person name="Levati E."/>
            <person name="Barry K.W."/>
            <person name="Belfiori B."/>
            <person name="Cichocki N."/>
            <person name="Clum A."/>
            <person name="Dockter R.B."/>
            <person name="Fauchery L."/>
            <person name="Guy J."/>
            <person name="Iotti M."/>
            <person name="Le Tacon F."/>
            <person name="Lindquist E.A."/>
            <person name="Lipzen A."/>
            <person name="Malagnac F."/>
            <person name="Mello A."/>
            <person name="Molinier V."/>
            <person name="Miyauchi S."/>
            <person name="Poulain J."/>
            <person name="Riccioni C."/>
            <person name="Rubini A."/>
            <person name="Sitrit Y."/>
            <person name="Splivallo R."/>
            <person name="Traeger S."/>
            <person name="Wang M."/>
            <person name="Zifcakova L."/>
            <person name="Wipf D."/>
            <person name="Zambonelli A."/>
            <person name="Paolocci F."/>
            <person name="Nowrousian M."/>
            <person name="Ottonello S."/>
            <person name="Baldrian P."/>
            <person name="Spatafora J.W."/>
            <person name="Henrissat B."/>
            <person name="Nagy L.G."/>
            <person name="Aury J.M."/>
            <person name="Wincker P."/>
            <person name="Grigoriev I.V."/>
            <person name="Bonfante P."/>
            <person name="Martin F.M."/>
        </authorList>
    </citation>
    <scope>NUCLEOTIDE SEQUENCE [LARGE SCALE GENOMIC DNA]</scope>
    <source>
        <strain evidence="1 2">CCBAS932</strain>
    </source>
</reference>
<gene>
    <name evidence="1" type="ORF">P167DRAFT_534164</name>
</gene>
<evidence type="ECO:0000313" key="2">
    <source>
        <dbReference type="Proteomes" id="UP000277580"/>
    </source>
</evidence>
<keyword evidence="2" id="KW-1185">Reference proteome</keyword>
<proteinExistence type="predicted"/>
<dbReference type="AlphaFoldDB" id="A0A3N4KUR9"/>
<dbReference type="PANTHER" id="PTHR38115:SF1">
    <property type="entry name" value="LIPOCALIN-LIKE DOMAIN-CONTAINING PROTEIN"/>
    <property type="match status" value="1"/>
</dbReference>
<organism evidence="1 2">
    <name type="scientific">Morchella conica CCBAS932</name>
    <dbReference type="NCBI Taxonomy" id="1392247"/>
    <lineage>
        <taxon>Eukaryota</taxon>
        <taxon>Fungi</taxon>
        <taxon>Dikarya</taxon>
        <taxon>Ascomycota</taxon>
        <taxon>Pezizomycotina</taxon>
        <taxon>Pezizomycetes</taxon>
        <taxon>Pezizales</taxon>
        <taxon>Morchellaceae</taxon>
        <taxon>Morchella</taxon>
    </lineage>
</organism>
<sequence>MAAPATTTMKDLTGKFWMNKTLSDDTDDVLTLQGISWWTRKGIALANLCLDIKHYRDDDGVEHIDIVQTLTGGIQGTTELRTLDWTEREHEDHIFGKLRGKSRRVKPSGLDDDFLKKNFLPEVETDCAVESYVVNDANKWTAQQIWGFETINDIRYYVRHLKFTKNDTDKVLYKRLVYDWADAQ</sequence>
<name>A0A3N4KUR9_9PEZI</name>
<dbReference type="PANTHER" id="PTHR38115">
    <property type="entry name" value="LIPOCALIN-LIKE DOMAIN-CONTAINING PROTEIN"/>
    <property type="match status" value="1"/>
</dbReference>